<evidence type="ECO:0000313" key="9">
    <source>
        <dbReference type="Proteomes" id="UP000006251"/>
    </source>
</evidence>
<dbReference type="STRING" id="1121922.GCA_000428905_00771"/>
<dbReference type="PANTHER" id="PTHR18895">
    <property type="entry name" value="HEMK METHYLTRANSFERASE"/>
    <property type="match status" value="1"/>
</dbReference>
<dbReference type="InterPro" id="IPR040758">
    <property type="entry name" value="PrmC_N"/>
</dbReference>
<dbReference type="EC" id="2.1.1.297" evidence="5"/>
<dbReference type="InterPro" id="IPR002052">
    <property type="entry name" value="DNA_methylase_N6_adenine_CS"/>
</dbReference>
<comment type="similarity">
    <text evidence="5">Belongs to the protein N5-glutamine methyltransferase family. PrmC subfamily.</text>
</comment>
<feature type="domain" description="Methyltransferase small" evidence="6">
    <location>
        <begin position="140"/>
        <end position="225"/>
    </location>
</feature>
<dbReference type="GO" id="GO:0003676">
    <property type="term" value="F:nucleic acid binding"/>
    <property type="evidence" value="ECO:0007669"/>
    <property type="project" value="InterPro"/>
</dbReference>
<dbReference type="SUPFAM" id="SSF53335">
    <property type="entry name" value="S-adenosyl-L-methionine-dependent methyltransferases"/>
    <property type="match status" value="1"/>
</dbReference>
<reference evidence="9" key="1">
    <citation type="journal article" date="2014" name="Environ. Microbiol.">
        <title>Comparative genomics of the marine bacterial genus Glaciecola reveals the high degree of genomic diversity and genomic characteristic for cold adaptation.</title>
        <authorList>
            <person name="Qin Q.L."/>
            <person name="Xie B.B."/>
            <person name="Yu Y."/>
            <person name="Shu Y.L."/>
            <person name="Rong J.C."/>
            <person name="Zhang Y.J."/>
            <person name="Zhao D.L."/>
            <person name="Chen X.L."/>
            <person name="Zhang X.Y."/>
            <person name="Chen B."/>
            <person name="Zhou B.C."/>
            <person name="Zhang Y.Z."/>
        </authorList>
    </citation>
    <scope>NUCLEOTIDE SEQUENCE [LARGE SCALE GENOMIC DNA]</scope>
    <source>
        <strain evidence="9">ACAM 615</strain>
    </source>
</reference>
<dbReference type="InterPro" id="IPR007848">
    <property type="entry name" value="Small_mtfrase_dom"/>
</dbReference>
<comment type="catalytic activity">
    <reaction evidence="4 5">
        <text>L-glutaminyl-[peptide chain release factor] + S-adenosyl-L-methionine = N(5)-methyl-L-glutaminyl-[peptide chain release factor] + S-adenosyl-L-homocysteine + H(+)</text>
        <dbReference type="Rhea" id="RHEA:42896"/>
        <dbReference type="Rhea" id="RHEA-COMP:10271"/>
        <dbReference type="Rhea" id="RHEA-COMP:10272"/>
        <dbReference type="ChEBI" id="CHEBI:15378"/>
        <dbReference type="ChEBI" id="CHEBI:30011"/>
        <dbReference type="ChEBI" id="CHEBI:57856"/>
        <dbReference type="ChEBI" id="CHEBI:59789"/>
        <dbReference type="ChEBI" id="CHEBI:61891"/>
        <dbReference type="EC" id="2.1.1.297"/>
    </reaction>
</comment>
<feature type="binding site" evidence="5">
    <location>
        <begin position="217"/>
        <end position="220"/>
    </location>
    <ligand>
        <name>substrate</name>
    </ligand>
</feature>
<dbReference type="NCBIfam" id="TIGR03534">
    <property type="entry name" value="RF_mod_PrmC"/>
    <property type="match status" value="1"/>
</dbReference>
<name>K6YWK7_9ALTE</name>
<dbReference type="InterPro" id="IPR029063">
    <property type="entry name" value="SAM-dependent_MTases_sf"/>
</dbReference>
<evidence type="ECO:0000256" key="3">
    <source>
        <dbReference type="ARBA" id="ARBA00022691"/>
    </source>
</evidence>
<feature type="domain" description="Release factor glutamine methyltransferase N-terminal" evidence="7">
    <location>
        <begin position="51"/>
        <end position="107"/>
    </location>
</feature>
<proteinExistence type="inferred from homology"/>
<dbReference type="AlphaFoldDB" id="K6YWK7"/>
<dbReference type="InterPro" id="IPR019874">
    <property type="entry name" value="RF_methyltr_PrmC"/>
</dbReference>
<evidence type="ECO:0000256" key="5">
    <source>
        <dbReference type="HAMAP-Rule" id="MF_02126"/>
    </source>
</evidence>
<evidence type="ECO:0000259" key="6">
    <source>
        <dbReference type="Pfam" id="PF05175"/>
    </source>
</evidence>
<dbReference type="Pfam" id="PF05175">
    <property type="entry name" value="MTS"/>
    <property type="match status" value="1"/>
</dbReference>
<dbReference type="Gene3D" id="1.10.8.10">
    <property type="entry name" value="DNA helicase RuvA subunit, C-terminal domain"/>
    <property type="match status" value="1"/>
</dbReference>
<feature type="binding site" evidence="5">
    <location>
        <position position="217"/>
    </location>
    <ligand>
        <name>S-adenosyl-L-methionine</name>
        <dbReference type="ChEBI" id="CHEBI:59789"/>
    </ligand>
</feature>
<dbReference type="NCBIfam" id="TIGR00536">
    <property type="entry name" value="hemK_fam"/>
    <property type="match status" value="1"/>
</dbReference>
<feature type="binding site" evidence="5">
    <location>
        <position position="174"/>
    </location>
    <ligand>
        <name>S-adenosyl-L-methionine</name>
        <dbReference type="ChEBI" id="CHEBI:59789"/>
    </ligand>
</feature>
<comment type="caution">
    <text evidence="8">The sequence shown here is derived from an EMBL/GenBank/DDBJ whole genome shotgun (WGS) entry which is preliminary data.</text>
</comment>
<keyword evidence="9" id="KW-1185">Reference proteome</keyword>
<keyword evidence="1 5" id="KW-0489">Methyltransferase</keyword>
<evidence type="ECO:0000256" key="4">
    <source>
        <dbReference type="ARBA" id="ARBA00048391"/>
    </source>
</evidence>
<dbReference type="EMBL" id="BAEQ01000023">
    <property type="protein sequence ID" value="GAC28336.1"/>
    <property type="molecule type" value="Genomic_DNA"/>
</dbReference>
<dbReference type="InterPro" id="IPR050320">
    <property type="entry name" value="N5-glutamine_MTase"/>
</dbReference>
<feature type="binding site" evidence="5">
    <location>
        <begin position="151"/>
        <end position="155"/>
    </location>
    <ligand>
        <name>S-adenosyl-L-methionine</name>
        <dbReference type="ChEBI" id="CHEBI:59789"/>
    </ligand>
</feature>
<accession>K6YWK7</accession>
<gene>
    <name evidence="8" type="primary">hemK</name>
    <name evidence="5" type="synonym">prmC</name>
    <name evidence="8" type="ORF">GPAL_1464</name>
</gene>
<dbReference type="PANTHER" id="PTHR18895:SF74">
    <property type="entry name" value="MTRF1L RELEASE FACTOR GLUTAMINE METHYLTRANSFERASE"/>
    <property type="match status" value="1"/>
</dbReference>
<dbReference type="CDD" id="cd02440">
    <property type="entry name" value="AdoMet_MTases"/>
    <property type="match status" value="1"/>
</dbReference>
<keyword evidence="2 5" id="KW-0808">Transferase</keyword>
<dbReference type="GO" id="GO:0032259">
    <property type="term" value="P:methylation"/>
    <property type="evidence" value="ECO:0007669"/>
    <property type="project" value="UniProtKB-KW"/>
</dbReference>
<dbReference type="FunFam" id="3.40.50.150:FF:000053">
    <property type="entry name" value="Release factor glutamine methyltransferase"/>
    <property type="match status" value="1"/>
</dbReference>
<dbReference type="HAMAP" id="MF_02126">
    <property type="entry name" value="RF_methyltr_PrmC"/>
    <property type="match status" value="1"/>
</dbReference>
<evidence type="ECO:0000313" key="8">
    <source>
        <dbReference type="EMBL" id="GAC28336.1"/>
    </source>
</evidence>
<evidence type="ECO:0000256" key="2">
    <source>
        <dbReference type="ARBA" id="ARBA00022679"/>
    </source>
</evidence>
<organism evidence="8 9">
    <name type="scientific">Brumicola pallidula DSM 14239 = ACAM 615</name>
    <dbReference type="NCBI Taxonomy" id="1121922"/>
    <lineage>
        <taxon>Bacteria</taxon>
        <taxon>Pseudomonadati</taxon>
        <taxon>Pseudomonadota</taxon>
        <taxon>Gammaproteobacteria</taxon>
        <taxon>Alteromonadales</taxon>
        <taxon>Alteromonadaceae</taxon>
        <taxon>Brumicola</taxon>
    </lineage>
</organism>
<dbReference type="PROSITE" id="PS00092">
    <property type="entry name" value="N6_MTASE"/>
    <property type="match status" value="1"/>
</dbReference>
<dbReference type="Pfam" id="PF17827">
    <property type="entry name" value="PrmC_N"/>
    <property type="match status" value="1"/>
</dbReference>
<comment type="function">
    <text evidence="5">Methylates the class 1 translation termination release factors RF1/PrfA and RF2/PrfB on the glutamine residue of the universally conserved GGQ motif.</text>
</comment>
<evidence type="ECO:0000259" key="7">
    <source>
        <dbReference type="Pfam" id="PF17827"/>
    </source>
</evidence>
<evidence type="ECO:0000256" key="1">
    <source>
        <dbReference type="ARBA" id="ARBA00022603"/>
    </source>
</evidence>
<dbReference type="InterPro" id="IPR004556">
    <property type="entry name" value="HemK-like"/>
</dbReference>
<feature type="binding site" evidence="5">
    <location>
        <position position="201"/>
    </location>
    <ligand>
        <name>S-adenosyl-L-methionine</name>
        <dbReference type="ChEBI" id="CHEBI:59789"/>
    </ligand>
</feature>
<protein>
    <recommendedName>
        <fullName evidence="5">Release factor glutamine methyltransferase</fullName>
        <shortName evidence="5">RF MTase</shortName>
        <ecNumber evidence="5">2.1.1.297</ecNumber>
    </recommendedName>
    <alternativeName>
        <fullName evidence="5">N5-glutamine methyltransferase PrmC</fullName>
    </alternativeName>
    <alternativeName>
        <fullName evidence="5">Protein-(glutamine-N5) MTase PrmC</fullName>
    </alternativeName>
    <alternativeName>
        <fullName evidence="5">Protein-glutamine N-methyltransferase PrmC</fullName>
    </alternativeName>
</protein>
<dbReference type="GO" id="GO:0102559">
    <property type="term" value="F:peptide chain release factor N(5)-glutamine methyltransferase activity"/>
    <property type="evidence" value="ECO:0007669"/>
    <property type="project" value="UniProtKB-EC"/>
</dbReference>
<sequence length="313" mass="34234">MASTRSSIKIDGASETQTRAIGMFINSCNSFADVLTASKKVLSEQQANLTFNDPRLEAKIFVEYAFNKTSMQLITQSDKPLCVGGKKKLVTALSKRILGYPVAYIVGCQPFWTLNLRVSEHTLIPRADSEIVVETAISLPLSNHANVLDLGTGTGAIALAIKSECPHWLVTGCDFKQEIIELAEANAILNNVDVAFVLSNWFSAIAVTQAYDLIVSNPPYVESNSVWLKQGDVRFEPSSALTSGIDGLDDIKHIICEGAQFLNNGGYLLLEHGHKQAGMIQQMLQETGYTEVTTKQDLNGLDRVTLGRWLPNN</sequence>
<keyword evidence="3 5" id="KW-0949">S-adenosyl-L-methionine</keyword>
<dbReference type="Gene3D" id="3.40.50.150">
    <property type="entry name" value="Vaccinia Virus protein VP39"/>
    <property type="match status" value="1"/>
</dbReference>
<dbReference type="Proteomes" id="UP000006251">
    <property type="component" value="Unassembled WGS sequence"/>
</dbReference>